<evidence type="ECO:0000313" key="2">
    <source>
        <dbReference type="Proteomes" id="UP000813385"/>
    </source>
</evidence>
<accession>A0A8K0X324</accession>
<organism evidence="1 2">
    <name type="scientific">Plectosphaerella cucumerina</name>
    <dbReference type="NCBI Taxonomy" id="40658"/>
    <lineage>
        <taxon>Eukaryota</taxon>
        <taxon>Fungi</taxon>
        <taxon>Dikarya</taxon>
        <taxon>Ascomycota</taxon>
        <taxon>Pezizomycotina</taxon>
        <taxon>Sordariomycetes</taxon>
        <taxon>Hypocreomycetidae</taxon>
        <taxon>Glomerellales</taxon>
        <taxon>Plectosphaerellaceae</taxon>
        <taxon>Plectosphaerella</taxon>
    </lineage>
</organism>
<keyword evidence="2" id="KW-1185">Reference proteome</keyword>
<sequence>MHGHLQGVKNACHPPRARLHALLGLGHLSPACQLPALLLLLPLPSQALYLIIHRSLVTWRPQAGVSAASCLVTSITSSSAASSRPPLACISSYRPTARPPVRWSAQPAPDQPRSPAVEMPMATSAPPRLPAAHWRAEEEWLRLSTAPGLVRSGAPSIGVPCRRRSDAHLLSGGDGSGYT</sequence>
<name>A0A8K0X324_9PEZI</name>
<gene>
    <name evidence="1" type="ORF">B0T11DRAFT_81983</name>
</gene>
<protein>
    <submittedName>
        <fullName evidence="1">Uncharacterized protein</fullName>
    </submittedName>
</protein>
<reference evidence="1" key="1">
    <citation type="journal article" date="2021" name="Nat. Commun.">
        <title>Genetic determinants of endophytism in the Arabidopsis root mycobiome.</title>
        <authorList>
            <person name="Mesny F."/>
            <person name="Miyauchi S."/>
            <person name="Thiergart T."/>
            <person name="Pickel B."/>
            <person name="Atanasova L."/>
            <person name="Karlsson M."/>
            <person name="Huettel B."/>
            <person name="Barry K.W."/>
            <person name="Haridas S."/>
            <person name="Chen C."/>
            <person name="Bauer D."/>
            <person name="Andreopoulos W."/>
            <person name="Pangilinan J."/>
            <person name="LaButti K."/>
            <person name="Riley R."/>
            <person name="Lipzen A."/>
            <person name="Clum A."/>
            <person name="Drula E."/>
            <person name="Henrissat B."/>
            <person name="Kohler A."/>
            <person name="Grigoriev I.V."/>
            <person name="Martin F.M."/>
            <person name="Hacquard S."/>
        </authorList>
    </citation>
    <scope>NUCLEOTIDE SEQUENCE</scope>
    <source>
        <strain evidence="1">MPI-CAGE-AT-0016</strain>
    </source>
</reference>
<comment type="caution">
    <text evidence="1">The sequence shown here is derived from an EMBL/GenBank/DDBJ whole genome shotgun (WGS) entry which is preliminary data.</text>
</comment>
<proteinExistence type="predicted"/>
<dbReference type="EMBL" id="JAGPXD010000003">
    <property type="protein sequence ID" value="KAH7362217.1"/>
    <property type="molecule type" value="Genomic_DNA"/>
</dbReference>
<dbReference type="Proteomes" id="UP000813385">
    <property type="component" value="Unassembled WGS sequence"/>
</dbReference>
<evidence type="ECO:0000313" key="1">
    <source>
        <dbReference type="EMBL" id="KAH7362217.1"/>
    </source>
</evidence>
<dbReference type="AlphaFoldDB" id="A0A8K0X324"/>